<keyword evidence="2" id="KW-1185">Reference proteome</keyword>
<sequence length="173" mass="19461">MNGNWTEREERLVKLPDGNPEIFAIYVNLVYTNIVATIQSEAPKEMGMLTGEFEALSKLFVLSEKLYDTAAKNAVLEAILAVVNEPDAAGKKYYPTCEAVRLMYEGTYTGSSGRRLLVDIWTHINWSCLELSAVQLPKEFYVDLALAMRRDRPAGRKSVAERSDASQYMVNVE</sequence>
<dbReference type="EMBL" id="ML978167">
    <property type="protein sequence ID" value="KAF2033300.1"/>
    <property type="molecule type" value="Genomic_DNA"/>
</dbReference>
<proteinExistence type="predicted"/>
<name>A0A9P4LQJ8_9PLEO</name>
<accession>A0A9P4LQJ8</accession>
<dbReference type="Proteomes" id="UP000799777">
    <property type="component" value="Unassembled WGS sequence"/>
</dbReference>
<evidence type="ECO:0000313" key="1">
    <source>
        <dbReference type="EMBL" id="KAF2033300.1"/>
    </source>
</evidence>
<gene>
    <name evidence="1" type="ORF">EK21DRAFT_109097</name>
</gene>
<evidence type="ECO:0008006" key="3">
    <source>
        <dbReference type="Google" id="ProtNLM"/>
    </source>
</evidence>
<evidence type="ECO:0000313" key="2">
    <source>
        <dbReference type="Proteomes" id="UP000799777"/>
    </source>
</evidence>
<protein>
    <recommendedName>
        <fullName evidence="3">BTB domain-containing protein</fullName>
    </recommendedName>
</protein>
<reference evidence="1" key="1">
    <citation type="journal article" date="2020" name="Stud. Mycol.">
        <title>101 Dothideomycetes genomes: a test case for predicting lifestyles and emergence of pathogens.</title>
        <authorList>
            <person name="Haridas S."/>
            <person name="Albert R."/>
            <person name="Binder M."/>
            <person name="Bloem J."/>
            <person name="Labutti K."/>
            <person name="Salamov A."/>
            <person name="Andreopoulos B."/>
            <person name="Baker S."/>
            <person name="Barry K."/>
            <person name="Bills G."/>
            <person name="Bluhm B."/>
            <person name="Cannon C."/>
            <person name="Castanera R."/>
            <person name="Culley D."/>
            <person name="Daum C."/>
            <person name="Ezra D."/>
            <person name="Gonzalez J."/>
            <person name="Henrissat B."/>
            <person name="Kuo A."/>
            <person name="Liang C."/>
            <person name="Lipzen A."/>
            <person name="Lutzoni F."/>
            <person name="Magnuson J."/>
            <person name="Mondo S."/>
            <person name="Nolan M."/>
            <person name="Ohm R."/>
            <person name="Pangilinan J."/>
            <person name="Park H.-J."/>
            <person name="Ramirez L."/>
            <person name="Alfaro M."/>
            <person name="Sun H."/>
            <person name="Tritt A."/>
            <person name="Yoshinaga Y."/>
            <person name="Zwiers L.-H."/>
            <person name="Turgeon B."/>
            <person name="Goodwin S."/>
            <person name="Spatafora J."/>
            <person name="Crous P."/>
            <person name="Grigoriev I."/>
        </authorList>
    </citation>
    <scope>NUCLEOTIDE SEQUENCE</scope>
    <source>
        <strain evidence="1">CBS 110217</strain>
    </source>
</reference>
<organism evidence="1 2">
    <name type="scientific">Setomelanomma holmii</name>
    <dbReference type="NCBI Taxonomy" id="210430"/>
    <lineage>
        <taxon>Eukaryota</taxon>
        <taxon>Fungi</taxon>
        <taxon>Dikarya</taxon>
        <taxon>Ascomycota</taxon>
        <taxon>Pezizomycotina</taxon>
        <taxon>Dothideomycetes</taxon>
        <taxon>Pleosporomycetidae</taxon>
        <taxon>Pleosporales</taxon>
        <taxon>Pleosporineae</taxon>
        <taxon>Phaeosphaeriaceae</taxon>
        <taxon>Setomelanomma</taxon>
    </lineage>
</organism>
<dbReference type="OrthoDB" id="1022638at2759"/>
<dbReference type="AlphaFoldDB" id="A0A9P4LQJ8"/>
<comment type="caution">
    <text evidence="1">The sequence shown here is derived from an EMBL/GenBank/DDBJ whole genome shotgun (WGS) entry which is preliminary data.</text>
</comment>